<comment type="caution">
    <text evidence="3">The sequence shown here is derived from an EMBL/GenBank/DDBJ whole genome shotgun (WGS) entry which is preliminary data.</text>
</comment>
<evidence type="ECO:0000313" key="4">
    <source>
        <dbReference type="Proteomes" id="UP000684084"/>
    </source>
</evidence>
<dbReference type="VEuPathDB" id="FungiDB:RhiirFUN_025890"/>
<dbReference type="InterPro" id="IPR017930">
    <property type="entry name" value="Myb_dom"/>
</dbReference>
<name>A0A916EHN9_9GLOM</name>
<evidence type="ECO:0000256" key="1">
    <source>
        <dbReference type="SAM" id="MobiDB-lite"/>
    </source>
</evidence>
<organism evidence="3 4">
    <name type="scientific">Rhizophagus irregularis</name>
    <dbReference type="NCBI Taxonomy" id="588596"/>
    <lineage>
        <taxon>Eukaryota</taxon>
        <taxon>Fungi</taxon>
        <taxon>Fungi incertae sedis</taxon>
        <taxon>Mucoromycota</taxon>
        <taxon>Glomeromycotina</taxon>
        <taxon>Glomeromycetes</taxon>
        <taxon>Glomerales</taxon>
        <taxon>Glomeraceae</taxon>
        <taxon>Rhizophagus</taxon>
    </lineage>
</organism>
<dbReference type="PROSITE" id="PS51294">
    <property type="entry name" value="HTH_MYB"/>
    <property type="match status" value="1"/>
</dbReference>
<feature type="region of interest" description="Disordered" evidence="1">
    <location>
        <begin position="94"/>
        <end position="115"/>
    </location>
</feature>
<dbReference type="CDD" id="cd00167">
    <property type="entry name" value="SANT"/>
    <property type="match status" value="1"/>
</dbReference>
<dbReference type="OrthoDB" id="2143914at2759"/>
<evidence type="ECO:0000259" key="2">
    <source>
        <dbReference type="PROSITE" id="PS51294"/>
    </source>
</evidence>
<accession>A0A916EHN9</accession>
<gene>
    <name evidence="3" type="ORF">CHRIB12_LOCUS20902</name>
</gene>
<evidence type="ECO:0000313" key="3">
    <source>
        <dbReference type="EMBL" id="CAB5389122.1"/>
    </source>
</evidence>
<reference evidence="3" key="1">
    <citation type="submission" date="2020-05" db="EMBL/GenBank/DDBJ databases">
        <authorList>
            <person name="Rincon C."/>
            <person name="Sanders R I."/>
            <person name="Robbins C."/>
            <person name="Chaturvedi A."/>
        </authorList>
    </citation>
    <scope>NUCLEOTIDE SEQUENCE</scope>
    <source>
        <strain evidence="3">CHB12</strain>
    </source>
</reference>
<protein>
    <recommendedName>
        <fullName evidence="2">HTH myb-type domain-containing protein</fullName>
    </recommendedName>
</protein>
<feature type="compositionally biased region" description="Basic and acidic residues" evidence="1">
    <location>
        <begin position="98"/>
        <end position="115"/>
    </location>
</feature>
<proteinExistence type="predicted"/>
<dbReference type="InterPro" id="IPR001005">
    <property type="entry name" value="SANT/Myb"/>
</dbReference>
<feature type="domain" description="HTH myb-type" evidence="2">
    <location>
        <begin position="1"/>
        <end position="38"/>
    </location>
</feature>
<dbReference type="AlphaFoldDB" id="A0A916EHN9"/>
<sequence>MEEWGSYHNRFVRISREMPNHTARQISEHWRNSLNPDLCHDPLSINEKIFITERVRKCQMRSTTIHWKYIINGLVIRFGKLRSENKIKNFFNSRQRRERTTERAYRSGIDHDGRP</sequence>
<dbReference type="Proteomes" id="UP000684084">
    <property type="component" value="Unassembled WGS sequence"/>
</dbReference>
<dbReference type="EMBL" id="CAGKOT010000064">
    <property type="protein sequence ID" value="CAB5389122.1"/>
    <property type="molecule type" value="Genomic_DNA"/>
</dbReference>